<organism evidence="1">
    <name type="scientific">marine metagenome</name>
    <dbReference type="NCBI Taxonomy" id="408172"/>
    <lineage>
        <taxon>unclassified sequences</taxon>
        <taxon>metagenomes</taxon>
        <taxon>ecological metagenomes</taxon>
    </lineage>
</organism>
<dbReference type="SUPFAM" id="SSF51197">
    <property type="entry name" value="Clavaminate synthase-like"/>
    <property type="match status" value="1"/>
</dbReference>
<protein>
    <recommendedName>
        <fullName evidence="2">Phytanoyl-CoA dioxygenase</fullName>
    </recommendedName>
</protein>
<proteinExistence type="predicted"/>
<sequence>MFDDWIDENYYDLIEKIRKKIDDKIKRNDNCFRDSHGHAIRVNDWRDIKELYTLTEYFMPVVERDIFGCSAKIEFLHPYRNVPNPISWHHWAFEKSDEADPKAVQSSWKWHYDDCPPEFIKLFIHLNEVTYDNGCLKYIEDENGTIPVLPSYRIAPHMDASQSQEYAASRVPPEVVRKKLDDGGQVVDVIGEPGSYAICTPNIIHRATCPKPGTEPRDVLFFFIRPTIKKYSSYLSDTYSYKPERNVKMYELD</sequence>
<dbReference type="AlphaFoldDB" id="A0A382BX57"/>
<dbReference type="Gene3D" id="2.60.120.620">
    <property type="entry name" value="q2cbj1_9rhob like domain"/>
    <property type="match status" value="1"/>
</dbReference>
<name>A0A382BX57_9ZZZZ</name>
<evidence type="ECO:0000313" key="1">
    <source>
        <dbReference type="EMBL" id="SVB18199.1"/>
    </source>
</evidence>
<gene>
    <name evidence="1" type="ORF">METZ01_LOCUS171053</name>
</gene>
<reference evidence="1" key="1">
    <citation type="submission" date="2018-05" db="EMBL/GenBank/DDBJ databases">
        <authorList>
            <person name="Lanie J.A."/>
            <person name="Ng W.-L."/>
            <person name="Kazmierczak K.M."/>
            <person name="Andrzejewski T.M."/>
            <person name="Davidsen T.M."/>
            <person name="Wayne K.J."/>
            <person name="Tettelin H."/>
            <person name="Glass J.I."/>
            <person name="Rusch D."/>
            <person name="Podicherti R."/>
            <person name="Tsui H.-C.T."/>
            <person name="Winkler M.E."/>
        </authorList>
    </citation>
    <scope>NUCLEOTIDE SEQUENCE</scope>
</reference>
<evidence type="ECO:0008006" key="2">
    <source>
        <dbReference type="Google" id="ProtNLM"/>
    </source>
</evidence>
<accession>A0A382BX57</accession>
<dbReference type="EMBL" id="UINC01031715">
    <property type="protein sequence ID" value="SVB18199.1"/>
    <property type="molecule type" value="Genomic_DNA"/>
</dbReference>